<feature type="domain" description="Topo IIA-type catalytic" evidence="7">
    <location>
        <begin position="41"/>
        <end position="505"/>
    </location>
</feature>
<dbReference type="Gene3D" id="3.90.199.10">
    <property type="entry name" value="Topoisomerase II, domain 5"/>
    <property type="match status" value="1"/>
</dbReference>
<dbReference type="PANTHER" id="PTHR43493">
    <property type="entry name" value="DNA GYRASE/TOPOISOMERASE SUBUNIT A"/>
    <property type="match status" value="1"/>
</dbReference>
<keyword evidence="5 6" id="KW-0413">Isomerase</keyword>
<dbReference type="Pfam" id="PF00521">
    <property type="entry name" value="DNA_topoisoIV"/>
    <property type="match status" value="1"/>
</dbReference>
<dbReference type="InterPro" id="IPR002205">
    <property type="entry name" value="Topo_IIA_dom_A"/>
</dbReference>
<gene>
    <name evidence="8" type="ORF">DYE49_04285</name>
</gene>
<evidence type="ECO:0000256" key="2">
    <source>
        <dbReference type="ARBA" id="ARBA00012895"/>
    </source>
</evidence>
<dbReference type="Proteomes" id="UP000593591">
    <property type="component" value="Chromosome"/>
</dbReference>
<dbReference type="Pfam" id="PF03989">
    <property type="entry name" value="DNA_gyraseA_C"/>
    <property type="match status" value="3"/>
</dbReference>
<dbReference type="GO" id="GO:0003677">
    <property type="term" value="F:DNA binding"/>
    <property type="evidence" value="ECO:0007669"/>
    <property type="project" value="UniProtKB-UniRule"/>
</dbReference>
<evidence type="ECO:0000256" key="3">
    <source>
        <dbReference type="ARBA" id="ARBA00023029"/>
    </source>
</evidence>
<dbReference type="InterPro" id="IPR035516">
    <property type="entry name" value="Gyrase/topoIV_suA_C"/>
</dbReference>
<evidence type="ECO:0000313" key="9">
    <source>
        <dbReference type="Proteomes" id="UP000593591"/>
    </source>
</evidence>
<dbReference type="CDD" id="cd00187">
    <property type="entry name" value="TOP4c"/>
    <property type="match status" value="1"/>
</dbReference>
<proteinExistence type="predicted"/>
<dbReference type="InterPro" id="IPR013757">
    <property type="entry name" value="Topo_IIA_A_a_sf"/>
</dbReference>
<dbReference type="KEGG" id="trc:DYE49_04285"/>
<dbReference type="GO" id="GO:0009330">
    <property type="term" value="C:DNA topoisomerase type II (double strand cut, ATP-hydrolyzing) complex"/>
    <property type="evidence" value="ECO:0007669"/>
    <property type="project" value="TreeGrafter"/>
</dbReference>
<evidence type="ECO:0000256" key="1">
    <source>
        <dbReference type="ARBA" id="ARBA00000185"/>
    </source>
</evidence>
<dbReference type="InterPro" id="IPR006691">
    <property type="entry name" value="GyrA/parC_rep"/>
</dbReference>
<dbReference type="GO" id="GO:0005737">
    <property type="term" value="C:cytoplasm"/>
    <property type="evidence" value="ECO:0007669"/>
    <property type="project" value="TreeGrafter"/>
</dbReference>
<dbReference type="InterPro" id="IPR013758">
    <property type="entry name" value="Topo_IIA_A/C_ab"/>
</dbReference>
<evidence type="ECO:0000259" key="7">
    <source>
        <dbReference type="PROSITE" id="PS52040"/>
    </source>
</evidence>
<dbReference type="EMBL" id="CP031517">
    <property type="protein sequence ID" value="QOS39723.1"/>
    <property type="molecule type" value="Genomic_DNA"/>
</dbReference>
<reference evidence="8 9" key="1">
    <citation type="submission" date="2018-08" db="EMBL/GenBank/DDBJ databases">
        <title>The first complete genome of Treponema rectale (CHPAT), a commensal spirochete of the bovine rectum.</title>
        <authorList>
            <person name="Staton G.J."/>
            <person name="Clegg S.R."/>
            <person name="Carter S.D."/>
            <person name="Radford A.D."/>
            <person name="Darby A."/>
            <person name="Hall N."/>
            <person name="Birtles R.J."/>
            <person name="Evans N.J."/>
        </authorList>
    </citation>
    <scope>NUCLEOTIDE SEQUENCE [LARGE SCALE GENOMIC DNA]</scope>
    <source>
        <strain evidence="8 9">CHPA</strain>
    </source>
</reference>
<organism evidence="8 9">
    <name type="scientific">Treponema rectale</name>
    <dbReference type="NCBI Taxonomy" id="744512"/>
    <lineage>
        <taxon>Bacteria</taxon>
        <taxon>Pseudomonadati</taxon>
        <taxon>Spirochaetota</taxon>
        <taxon>Spirochaetia</taxon>
        <taxon>Spirochaetales</taxon>
        <taxon>Treponemataceae</taxon>
        <taxon>Treponema</taxon>
    </lineage>
</organism>
<accession>A0A7M1XJL5</accession>
<dbReference type="SUPFAM" id="SSF56719">
    <property type="entry name" value="Type II DNA topoisomerase"/>
    <property type="match status" value="1"/>
</dbReference>
<dbReference type="Gene3D" id="2.120.10.90">
    <property type="entry name" value="DNA gyrase/topoisomerase IV, subunit A, C-terminal"/>
    <property type="match status" value="1"/>
</dbReference>
<evidence type="ECO:0000313" key="8">
    <source>
        <dbReference type="EMBL" id="QOS39723.1"/>
    </source>
</evidence>
<dbReference type="GO" id="GO:0005524">
    <property type="term" value="F:ATP binding"/>
    <property type="evidence" value="ECO:0007669"/>
    <property type="project" value="InterPro"/>
</dbReference>
<name>A0A7M1XJL5_9SPIR</name>
<dbReference type="NCBIfam" id="NF004044">
    <property type="entry name" value="PRK05561.1"/>
    <property type="match status" value="1"/>
</dbReference>
<dbReference type="GO" id="GO:0006265">
    <property type="term" value="P:DNA topological change"/>
    <property type="evidence" value="ECO:0007669"/>
    <property type="project" value="UniProtKB-UniRule"/>
</dbReference>
<sequence length="870" mass="97167">MKSSKKVTPKYTENIVDSGISDVLIGAFNRYAKEVITDRAIPDARDGLKPVQRRIIFDMYDQGQVFSKPTVKSATIVGHVMGHYHPHGDSSIYDALVHMSQSWKMEAPLIDFQGNNGSIDDDPAAANRYTEARLAKLSEYLVKDIDKNTVKMVPTFDDKNLEPTVLPARYPNLLVNGTSGIAVGSSTNIPPHNLGEIVDATIYRIKHKQTTLDDLLNFVKGPDFPTGGIIDDKETLHNLYETGRANFYLYCKSHIDEGENALIITEIPYGVVKIDFVANLNKRKDMDHLDNIDEIIDESAKDDVKIVIKIKDGGNPYDIYNYLMSKGALRTTISCNFLAIDRGHPKCMSLSEMIDAFVYHQRDVSTKAFQYDLKTDTDRLEIVDGYMKCYSILNEVIEKIRKCNGKEGVKTMLKTDYGFTERQSEAIAMMPLYRLSNTDIMALREEKGELEEDIARINAILSDPDKLDATIVKTLSEVRKDFAVNRKTEIMDEKMSFDSVDTTKLIAKEDVMVAITSDGYAKRTSLKSYQASVKANKDETDPLTLPKMKPGDRLVFRHQINTHTGLLMFTSLGNYAFTPCHLLSDLKWKEEGKHLNNLIKLQPNEKIIKVFEIDEFRKGLNVAMLSKANKIKRTPLVDFAQTSITKRPLRACKLLNKDDRLVDVCITSGNSDLIVVDALGRCSRFNEADVPLVTTSALGVKAIASGIDNSPLVSLIPLTSKEVCLLLILANRRAARVISTAKIESTGRLAAKTSLIKILKKNPWKIVSVSKVNKIRGGQNIVSVITQEASVAIDINNLTPVEINSEMRENVPNLNKLEVIGFNQEGEVINESTIIETPKAVKTEAVKAKVDEADAQLSLFDLFEKESSKK</sequence>
<dbReference type="PANTHER" id="PTHR43493:SF9">
    <property type="entry name" value="DNA TOPOISOMERASE 4 SUBUNIT A"/>
    <property type="match status" value="1"/>
</dbReference>
<protein>
    <recommendedName>
        <fullName evidence="2">DNA topoisomerase (ATP-hydrolyzing)</fullName>
        <ecNumber evidence="2">5.6.2.2</ecNumber>
    </recommendedName>
</protein>
<dbReference type="EC" id="5.6.2.2" evidence="2"/>
<dbReference type="SUPFAM" id="SSF101904">
    <property type="entry name" value="GyrA/ParC C-terminal domain-like"/>
    <property type="match status" value="1"/>
</dbReference>
<dbReference type="SMART" id="SM00434">
    <property type="entry name" value="TOP4c"/>
    <property type="match status" value="1"/>
</dbReference>
<evidence type="ECO:0000256" key="4">
    <source>
        <dbReference type="ARBA" id="ARBA00023125"/>
    </source>
</evidence>
<feature type="active site" description="O-(5'-phospho-DNA)-tyrosine intermediate" evidence="6">
    <location>
        <position position="129"/>
    </location>
</feature>
<evidence type="ECO:0000256" key="6">
    <source>
        <dbReference type="PROSITE-ProRule" id="PRU01384"/>
    </source>
</evidence>
<dbReference type="AlphaFoldDB" id="A0A7M1XJL5"/>
<evidence type="ECO:0000256" key="5">
    <source>
        <dbReference type="ARBA" id="ARBA00023235"/>
    </source>
</evidence>
<dbReference type="GO" id="GO:0003918">
    <property type="term" value="F:DNA topoisomerase type II (double strand cut, ATP-hydrolyzing) activity"/>
    <property type="evidence" value="ECO:0007669"/>
    <property type="project" value="UniProtKB-EC"/>
</dbReference>
<keyword evidence="4 6" id="KW-0238">DNA-binding</keyword>
<dbReference type="InterPro" id="IPR050220">
    <property type="entry name" value="Type_II_DNA_Topoisomerases"/>
</dbReference>
<dbReference type="Gene3D" id="3.30.1360.40">
    <property type="match status" value="1"/>
</dbReference>
<dbReference type="Gene3D" id="1.10.268.10">
    <property type="entry name" value="Topoisomerase, domain 3"/>
    <property type="match status" value="1"/>
</dbReference>
<dbReference type="PROSITE" id="PS52040">
    <property type="entry name" value="TOPO_IIA"/>
    <property type="match status" value="1"/>
</dbReference>
<comment type="catalytic activity">
    <reaction evidence="1 6">
        <text>ATP-dependent breakage, passage and rejoining of double-stranded DNA.</text>
        <dbReference type="EC" id="5.6.2.2"/>
    </reaction>
</comment>
<keyword evidence="3 6" id="KW-0799">Topoisomerase</keyword>
<dbReference type="InterPro" id="IPR013760">
    <property type="entry name" value="Topo_IIA-like_dom_sf"/>
</dbReference>